<keyword evidence="2" id="KW-0120">Carbon dioxide fixation</keyword>
<name>A0A6F8ZHW6_9FIRM</name>
<dbReference type="HAMAP" id="MF_00859">
    <property type="entry name" value="RuBisCO_S_bact"/>
    <property type="match status" value="1"/>
</dbReference>
<keyword evidence="5" id="KW-0456">Lyase</keyword>
<dbReference type="Gene3D" id="3.30.190.10">
    <property type="entry name" value="Ribulose bisphosphate carboxylase, small subunit"/>
    <property type="match status" value="1"/>
</dbReference>
<dbReference type="EMBL" id="LR778114">
    <property type="protein sequence ID" value="CAB1129188.1"/>
    <property type="molecule type" value="Genomic_DNA"/>
</dbReference>
<dbReference type="GO" id="GO:0016984">
    <property type="term" value="F:ribulose-bisphosphate carboxylase activity"/>
    <property type="evidence" value="ECO:0007669"/>
    <property type="project" value="UniProtKB-EC"/>
</dbReference>
<dbReference type="KEGG" id="hfv:R50_1687"/>
<dbReference type="CDD" id="cd03527">
    <property type="entry name" value="RuBisCO_small"/>
    <property type="match status" value="1"/>
</dbReference>
<dbReference type="Proteomes" id="UP000503399">
    <property type="component" value="Chromosome"/>
</dbReference>
<dbReference type="SUPFAM" id="SSF55239">
    <property type="entry name" value="RuBisCO, small subunit"/>
    <property type="match status" value="1"/>
</dbReference>
<evidence type="ECO:0000256" key="2">
    <source>
        <dbReference type="ARBA" id="ARBA00023300"/>
    </source>
</evidence>
<evidence type="ECO:0000259" key="4">
    <source>
        <dbReference type="SMART" id="SM00961"/>
    </source>
</evidence>
<dbReference type="PANTHER" id="PTHR31262">
    <property type="entry name" value="RIBULOSE BISPHOSPHATE CARBOXYLASE SMALL CHAIN 1, CHLOROPLASTIC"/>
    <property type="match status" value="1"/>
</dbReference>
<evidence type="ECO:0000313" key="6">
    <source>
        <dbReference type="Proteomes" id="UP000503399"/>
    </source>
</evidence>
<organism evidence="5 6">
    <name type="scientific">Candidatus Hydrogenisulfobacillus filiaventi</name>
    <dbReference type="NCBI Taxonomy" id="2707344"/>
    <lineage>
        <taxon>Bacteria</taxon>
        <taxon>Bacillati</taxon>
        <taxon>Bacillota</taxon>
        <taxon>Clostridia</taxon>
        <taxon>Eubacteriales</taxon>
        <taxon>Clostridiales Family XVII. Incertae Sedis</taxon>
        <taxon>Candidatus Hydrogenisulfobacillus</taxon>
    </lineage>
</organism>
<protein>
    <submittedName>
        <fullName evidence="5">Ribulose bisphosphate carboxylase small chain</fullName>
        <ecNumber evidence="5">4.1.1.39</ecNumber>
    </submittedName>
</protein>
<reference evidence="5 6" key="1">
    <citation type="submission" date="2020-02" db="EMBL/GenBank/DDBJ databases">
        <authorList>
            <person name="Hogendoorn C."/>
        </authorList>
    </citation>
    <scope>NUCLEOTIDE SEQUENCE [LARGE SCALE GENOMIC DNA]</scope>
    <source>
        <strain evidence="5">R501</strain>
    </source>
</reference>
<gene>
    <name evidence="5" type="primary">cbbS</name>
    <name evidence="5" type="ORF">R50_1687</name>
</gene>
<dbReference type="AlphaFoldDB" id="A0A6F8ZHW6"/>
<keyword evidence="1" id="KW-0113">Calvin cycle</keyword>
<dbReference type="InterPro" id="IPR000894">
    <property type="entry name" value="RuBisCO_ssu_dom"/>
</dbReference>
<evidence type="ECO:0000256" key="1">
    <source>
        <dbReference type="ARBA" id="ARBA00022567"/>
    </source>
</evidence>
<dbReference type="SMART" id="SM00961">
    <property type="entry name" value="RuBisCO_small"/>
    <property type="match status" value="1"/>
</dbReference>
<dbReference type="EC" id="4.1.1.39" evidence="5"/>
<accession>A0A6F8ZHW6</accession>
<comment type="subunit">
    <text evidence="3">Heterohexadecamer of 8 large and 8 small subunits.</text>
</comment>
<dbReference type="GO" id="GO:0019253">
    <property type="term" value="P:reductive pentose-phosphate cycle"/>
    <property type="evidence" value="ECO:0007669"/>
    <property type="project" value="UniProtKB-KW"/>
</dbReference>
<dbReference type="InterPro" id="IPR036385">
    <property type="entry name" value="RuBisCO_ssu_sf"/>
</dbReference>
<evidence type="ECO:0000256" key="3">
    <source>
        <dbReference type="ARBA" id="ARBA00038826"/>
    </source>
</evidence>
<proteinExistence type="inferred from homology"/>
<evidence type="ECO:0000313" key="5">
    <source>
        <dbReference type="EMBL" id="CAB1129188.1"/>
    </source>
</evidence>
<sequence>MAFHLTQGTFSYLPPLTDEQIRKQIQYCLDHNWAINVEYTDDPHPRNTYWEMWGLPMFDQQDPAAVLYEINECRKAFPHHYVRVSAFDPTLGRQTIALMFIVQRPPEDPGFGLERQEAHDRVQRYTLHSYATDRPPGQRFGD</sequence>
<keyword evidence="6" id="KW-1185">Reference proteome</keyword>
<dbReference type="InterPro" id="IPR024681">
    <property type="entry name" value="RuBisCO_ssu"/>
</dbReference>
<feature type="domain" description="Ribulose bisphosphate carboxylase small subunit" evidence="4">
    <location>
        <begin position="6"/>
        <end position="105"/>
    </location>
</feature>
<dbReference type="Pfam" id="PF00101">
    <property type="entry name" value="RuBisCO_small"/>
    <property type="match status" value="1"/>
</dbReference>
<dbReference type="PANTHER" id="PTHR31262:SF23">
    <property type="entry name" value="RIBULOSE BISPHOSPHATE CARBOXYLASE SMALL SUBUNIT"/>
    <property type="match status" value="1"/>
</dbReference>